<feature type="domain" description="FIST C-domain" evidence="2">
    <location>
        <begin position="241"/>
        <end position="389"/>
    </location>
</feature>
<evidence type="ECO:0000259" key="1">
    <source>
        <dbReference type="SMART" id="SM00897"/>
    </source>
</evidence>
<dbReference type="InterPro" id="IPR019494">
    <property type="entry name" value="FIST_C"/>
</dbReference>
<dbReference type="PANTHER" id="PTHR40252">
    <property type="entry name" value="BLR0328 PROTEIN"/>
    <property type="match status" value="1"/>
</dbReference>
<dbReference type="EMBL" id="JH603168">
    <property type="protein sequence ID" value="EIC22937.1"/>
    <property type="molecule type" value="Genomic_DNA"/>
</dbReference>
<dbReference type="RefSeq" id="WP_009147022.1">
    <property type="nucleotide sequence ID" value="NZ_CP121471.1"/>
</dbReference>
<dbReference type="SMART" id="SM00897">
    <property type="entry name" value="FIST"/>
    <property type="match status" value="1"/>
</dbReference>
<evidence type="ECO:0000313" key="4">
    <source>
        <dbReference type="Proteomes" id="UP000002964"/>
    </source>
</evidence>
<evidence type="ECO:0000259" key="2">
    <source>
        <dbReference type="SMART" id="SM01204"/>
    </source>
</evidence>
<dbReference type="SMART" id="SM01204">
    <property type="entry name" value="FIST_C"/>
    <property type="match status" value="1"/>
</dbReference>
<sequence length="409" mass="44099">MALSNQVAVGQSRHADATTAARAAARQARAQLSWDQKPAWVLAFAGGLQDPSDLLAGFQAELGPLPVIGGSAVGIISPEGASTSGYECGILLFAEALAPRSIVTVDTMETDEGEAGRRLGETLRALDLTPERVVLLFYDSIKSGPPPVLHIGSRLLDGLHQGLGDCHPMIVGAGTLSNLSLSDSYLFDGQGIRRHGAVAAVLPASLIGHTTIMHGCLPASDFLEITRIDGSRVLELDHRPALQVVEERLRVTRDELLARHPLPFLTLGEKLGNPYAPFNDNQYVNRLVVAIDPVEESLILFESDFNAGSRVQIMGYEPDRMIESCQDQTQSILANLNRNRLAFGLYIDCAGRSMAFIGLDQDESTPVREQVAPLCPFLGCYTGVEIAPFHGRARPLDWTGVLLLCTSRD</sequence>
<dbReference type="eggNOG" id="COG3287">
    <property type="taxonomic scope" value="Bacteria"/>
</dbReference>
<reference evidence="3 4" key="2">
    <citation type="submission" date="2011-11" db="EMBL/GenBank/DDBJ databases">
        <authorList>
            <consortium name="US DOE Joint Genome Institute"/>
            <person name="Lucas S."/>
            <person name="Han J."/>
            <person name="Lapidus A."/>
            <person name="Cheng J.-F."/>
            <person name="Goodwin L."/>
            <person name="Pitluck S."/>
            <person name="Peters L."/>
            <person name="Ovchinnikova G."/>
            <person name="Zhang X."/>
            <person name="Detter J.C."/>
            <person name="Han C."/>
            <person name="Tapia R."/>
            <person name="Land M."/>
            <person name="Hauser L."/>
            <person name="Kyrpides N."/>
            <person name="Ivanova N."/>
            <person name="Pagani I."/>
            <person name="Vogl K."/>
            <person name="Liu Z."/>
            <person name="Overmann J."/>
            <person name="Frigaard N.-U."/>
            <person name="Bryant D."/>
            <person name="Woyke T."/>
        </authorList>
    </citation>
    <scope>NUCLEOTIDE SEQUENCE [LARGE SCALE GENOMIC DNA]</scope>
    <source>
        <strain evidence="3 4">970</strain>
    </source>
</reference>
<dbReference type="Proteomes" id="UP000002964">
    <property type="component" value="Unassembled WGS sequence"/>
</dbReference>
<dbReference type="InterPro" id="IPR013702">
    <property type="entry name" value="FIST_domain_N"/>
</dbReference>
<dbReference type="AlphaFoldDB" id="H8YWW1"/>
<dbReference type="Pfam" id="PF10442">
    <property type="entry name" value="FIST_C"/>
    <property type="match status" value="1"/>
</dbReference>
<name>H8YWW1_9GAMM</name>
<dbReference type="STRING" id="631362.Thi970DRAFT_00577"/>
<keyword evidence="4" id="KW-1185">Reference proteome</keyword>
<dbReference type="PANTHER" id="PTHR40252:SF2">
    <property type="entry name" value="BLR0328 PROTEIN"/>
    <property type="match status" value="1"/>
</dbReference>
<accession>H8YWW1</accession>
<protein>
    <recommendedName>
        <fullName evidence="5">FIST domain-containing protein</fullName>
    </recommendedName>
</protein>
<dbReference type="OrthoDB" id="343514at2"/>
<evidence type="ECO:0000313" key="3">
    <source>
        <dbReference type="EMBL" id="EIC22937.1"/>
    </source>
</evidence>
<feature type="domain" description="FIST" evidence="1">
    <location>
        <begin position="37"/>
        <end position="240"/>
    </location>
</feature>
<dbReference type="Pfam" id="PF08495">
    <property type="entry name" value="FIST"/>
    <property type="match status" value="1"/>
</dbReference>
<reference evidence="4" key="1">
    <citation type="submission" date="2011-06" db="EMBL/GenBank/DDBJ databases">
        <authorList>
            <consortium name="US DOE Joint Genome Institute (JGI-PGF)"/>
            <person name="Lucas S."/>
            <person name="Han J."/>
            <person name="Lapidus A."/>
            <person name="Cheng J.-F."/>
            <person name="Goodwin L."/>
            <person name="Pitluck S."/>
            <person name="Peters L."/>
            <person name="Land M.L."/>
            <person name="Hauser L."/>
            <person name="Vogl K."/>
            <person name="Liu Z."/>
            <person name="Overmann J."/>
            <person name="Frigaard N.-U."/>
            <person name="Bryant D.A."/>
            <person name="Woyke T.J."/>
        </authorList>
    </citation>
    <scope>NUCLEOTIDE SEQUENCE [LARGE SCALE GENOMIC DNA]</scope>
    <source>
        <strain evidence="4">970</strain>
    </source>
</reference>
<evidence type="ECO:0008006" key="5">
    <source>
        <dbReference type="Google" id="ProtNLM"/>
    </source>
</evidence>
<dbReference type="HOGENOM" id="CLU_666716_0_0_6"/>
<gene>
    <name evidence="3" type="ORF">Thi970DRAFT_00577</name>
</gene>
<organism evidence="3 4">
    <name type="scientific">Thiorhodovibrio frisius</name>
    <dbReference type="NCBI Taxonomy" id="631362"/>
    <lineage>
        <taxon>Bacteria</taxon>
        <taxon>Pseudomonadati</taxon>
        <taxon>Pseudomonadota</taxon>
        <taxon>Gammaproteobacteria</taxon>
        <taxon>Chromatiales</taxon>
        <taxon>Chromatiaceae</taxon>
        <taxon>Thiorhodovibrio</taxon>
    </lineage>
</organism>
<proteinExistence type="predicted"/>